<evidence type="ECO:0008006" key="4">
    <source>
        <dbReference type="Google" id="ProtNLM"/>
    </source>
</evidence>
<sequence>MSFLSGSIWWAFPTSLTLVHVKYAVSISFCLSCVFVSRVNFDEGKDEQ</sequence>
<organism evidence="2 3">
    <name type="scientific">Musa troglodytarum</name>
    <name type="common">fe'i banana</name>
    <dbReference type="NCBI Taxonomy" id="320322"/>
    <lineage>
        <taxon>Eukaryota</taxon>
        <taxon>Viridiplantae</taxon>
        <taxon>Streptophyta</taxon>
        <taxon>Embryophyta</taxon>
        <taxon>Tracheophyta</taxon>
        <taxon>Spermatophyta</taxon>
        <taxon>Magnoliopsida</taxon>
        <taxon>Liliopsida</taxon>
        <taxon>Zingiberales</taxon>
        <taxon>Musaceae</taxon>
        <taxon>Musa</taxon>
    </lineage>
</organism>
<keyword evidence="1" id="KW-0472">Membrane</keyword>
<keyword evidence="1" id="KW-1133">Transmembrane helix</keyword>
<accession>A0A9E7KC27</accession>
<name>A0A9E7KC27_9LILI</name>
<reference evidence="2" key="1">
    <citation type="submission" date="2022-05" db="EMBL/GenBank/DDBJ databases">
        <title>The Musa troglodytarum L. genome provides insights into the mechanism of non-climacteric behaviour and enrichment of carotenoids.</title>
        <authorList>
            <person name="Wang J."/>
        </authorList>
    </citation>
    <scope>NUCLEOTIDE SEQUENCE</scope>
    <source>
        <tissue evidence="2">Leaf</tissue>
    </source>
</reference>
<keyword evidence="3" id="KW-1185">Reference proteome</keyword>
<gene>
    <name evidence="2" type="ORF">MUK42_30766</name>
</gene>
<keyword evidence="1" id="KW-0812">Transmembrane</keyword>
<proteinExistence type="predicted"/>
<evidence type="ECO:0000313" key="2">
    <source>
        <dbReference type="EMBL" id="URE11946.1"/>
    </source>
</evidence>
<evidence type="ECO:0000256" key="1">
    <source>
        <dbReference type="SAM" id="Phobius"/>
    </source>
</evidence>
<evidence type="ECO:0000313" key="3">
    <source>
        <dbReference type="Proteomes" id="UP001055439"/>
    </source>
</evidence>
<dbReference type="AlphaFoldDB" id="A0A9E7KC27"/>
<dbReference type="EMBL" id="CP097508">
    <property type="protein sequence ID" value="URE11946.1"/>
    <property type="molecule type" value="Genomic_DNA"/>
</dbReference>
<dbReference type="Proteomes" id="UP001055439">
    <property type="component" value="Chromosome 6"/>
</dbReference>
<feature type="transmembrane region" description="Helical" evidence="1">
    <location>
        <begin position="20"/>
        <end position="41"/>
    </location>
</feature>
<protein>
    <recommendedName>
        <fullName evidence="4">Transmembrane protein</fullName>
    </recommendedName>
</protein>